<evidence type="ECO:0000256" key="4">
    <source>
        <dbReference type="ARBA" id="ARBA00023157"/>
    </source>
</evidence>
<comment type="caution">
    <text evidence="7">The sequence shown here is derived from an EMBL/GenBank/DDBJ whole genome shotgun (WGS) entry which is preliminary data.</text>
</comment>
<evidence type="ECO:0000256" key="1">
    <source>
        <dbReference type="ARBA" id="ARBA00022536"/>
    </source>
</evidence>
<accession>A0A6S7KQV8</accession>
<keyword evidence="5" id="KW-0325">Glycoprotein</keyword>
<dbReference type="InterPro" id="IPR009030">
    <property type="entry name" value="Growth_fac_rcpt_cys_sf"/>
</dbReference>
<keyword evidence="2" id="KW-0732">Signal</keyword>
<dbReference type="PROSITE" id="PS01187">
    <property type="entry name" value="EGF_CA"/>
    <property type="match status" value="1"/>
</dbReference>
<feature type="non-terminal residue" evidence="7">
    <location>
        <position position="108"/>
    </location>
</feature>
<evidence type="ECO:0000256" key="5">
    <source>
        <dbReference type="ARBA" id="ARBA00023180"/>
    </source>
</evidence>
<protein>
    <submittedName>
        <fullName evidence="7">Fibrillin-1-like, partial</fullName>
    </submittedName>
</protein>
<dbReference type="EMBL" id="CACRXK020034047">
    <property type="protein sequence ID" value="CAB4044131.1"/>
    <property type="molecule type" value="Genomic_DNA"/>
</dbReference>
<dbReference type="GO" id="GO:0005615">
    <property type="term" value="C:extracellular space"/>
    <property type="evidence" value="ECO:0007669"/>
    <property type="project" value="TreeGrafter"/>
</dbReference>
<dbReference type="Pfam" id="PF12947">
    <property type="entry name" value="EGF_3"/>
    <property type="match status" value="1"/>
</dbReference>
<dbReference type="PROSITE" id="PS50026">
    <property type="entry name" value="EGF_3"/>
    <property type="match status" value="1"/>
</dbReference>
<reference evidence="7" key="1">
    <citation type="submission" date="2020-04" db="EMBL/GenBank/DDBJ databases">
        <authorList>
            <person name="Alioto T."/>
            <person name="Alioto T."/>
            <person name="Gomez Garrido J."/>
        </authorList>
    </citation>
    <scope>NUCLEOTIDE SEQUENCE</scope>
    <source>
        <strain evidence="7">A484AB</strain>
    </source>
</reference>
<organism evidence="7 8">
    <name type="scientific">Paramuricea clavata</name>
    <name type="common">Red gorgonian</name>
    <name type="synonym">Violescent sea-whip</name>
    <dbReference type="NCBI Taxonomy" id="317549"/>
    <lineage>
        <taxon>Eukaryota</taxon>
        <taxon>Metazoa</taxon>
        <taxon>Cnidaria</taxon>
        <taxon>Anthozoa</taxon>
        <taxon>Octocorallia</taxon>
        <taxon>Malacalcyonacea</taxon>
        <taxon>Plexauridae</taxon>
        <taxon>Paramuricea</taxon>
    </lineage>
</organism>
<evidence type="ECO:0000256" key="3">
    <source>
        <dbReference type="ARBA" id="ARBA00022737"/>
    </source>
</evidence>
<dbReference type="Gene3D" id="2.10.25.10">
    <property type="entry name" value="Laminin"/>
    <property type="match status" value="2"/>
</dbReference>
<dbReference type="AlphaFoldDB" id="A0A6S7KQV8"/>
<keyword evidence="4" id="KW-1015">Disulfide bond</keyword>
<evidence type="ECO:0000256" key="6">
    <source>
        <dbReference type="PROSITE-ProRule" id="PRU00076"/>
    </source>
</evidence>
<dbReference type="InterPro" id="IPR024731">
    <property type="entry name" value="NELL2-like_EGF"/>
</dbReference>
<keyword evidence="1 6" id="KW-0245">EGF-like domain</keyword>
<dbReference type="PROSITE" id="PS00010">
    <property type="entry name" value="ASX_HYDROXYL"/>
    <property type="match status" value="1"/>
</dbReference>
<dbReference type="GO" id="GO:0005509">
    <property type="term" value="F:calcium ion binding"/>
    <property type="evidence" value="ECO:0007669"/>
    <property type="project" value="InterPro"/>
</dbReference>
<dbReference type="Pfam" id="PF07645">
    <property type="entry name" value="EGF_CA"/>
    <property type="match status" value="1"/>
</dbReference>
<dbReference type="GO" id="GO:0008201">
    <property type="term" value="F:heparin binding"/>
    <property type="evidence" value="ECO:0007669"/>
    <property type="project" value="TreeGrafter"/>
</dbReference>
<dbReference type="PANTHER" id="PTHR24042:SF5">
    <property type="entry name" value="EGF-LIKE CALCIUM-BINDING DOMAIN-CONTAINING PROTEIN"/>
    <property type="match status" value="1"/>
</dbReference>
<name>A0A6S7KQV8_PARCT</name>
<dbReference type="OrthoDB" id="4062651at2759"/>
<dbReference type="InterPro" id="IPR049883">
    <property type="entry name" value="NOTCH1_EGF-like"/>
</dbReference>
<dbReference type="InterPro" id="IPR018097">
    <property type="entry name" value="EGF_Ca-bd_CS"/>
</dbReference>
<feature type="non-terminal residue" evidence="7">
    <location>
        <position position="1"/>
    </location>
</feature>
<proteinExistence type="predicted"/>
<dbReference type="SMART" id="SM00181">
    <property type="entry name" value="EGF"/>
    <property type="match status" value="2"/>
</dbReference>
<gene>
    <name evidence="7" type="ORF">PACLA_8A008945</name>
</gene>
<keyword evidence="3" id="KW-0677">Repeat</keyword>
<dbReference type="PROSITE" id="PS01186">
    <property type="entry name" value="EGF_2"/>
    <property type="match status" value="1"/>
</dbReference>
<dbReference type="Proteomes" id="UP001152795">
    <property type="component" value="Unassembled WGS sequence"/>
</dbReference>
<comment type="caution">
    <text evidence="6">Lacks conserved residue(s) required for the propagation of feature annotation.</text>
</comment>
<dbReference type="SUPFAM" id="SSF57184">
    <property type="entry name" value="Growth factor receptor domain"/>
    <property type="match status" value="1"/>
</dbReference>
<dbReference type="PANTHER" id="PTHR24042">
    <property type="entry name" value="NEL HOMOLOG"/>
    <property type="match status" value="1"/>
</dbReference>
<evidence type="ECO:0000313" key="8">
    <source>
        <dbReference type="Proteomes" id="UP001152795"/>
    </source>
</evidence>
<evidence type="ECO:0000313" key="7">
    <source>
        <dbReference type="EMBL" id="CAB4044131.1"/>
    </source>
</evidence>
<dbReference type="SMART" id="SM00179">
    <property type="entry name" value="EGF_CA"/>
    <property type="match status" value="2"/>
</dbReference>
<evidence type="ECO:0000256" key="2">
    <source>
        <dbReference type="ARBA" id="ARBA00022729"/>
    </source>
</evidence>
<keyword evidence="8" id="KW-1185">Reference proteome</keyword>
<dbReference type="FunFam" id="2.10.25.10:FF:000038">
    <property type="entry name" value="Fibrillin 2"/>
    <property type="match status" value="1"/>
</dbReference>
<dbReference type="InterPro" id="IPR000742">
    <property type="entry name" value="EGF"/>
</dbReference>
<dbReference type="CDD" id="cd00054">
    <property type="entry name" value="EGF_CA"/>
    <property type="match status" value="1"/>
</dbReference>
<dbReference type="InterPro" id="IPR001881">
    <property type="entry name" value="EGF-like_Ca-bd_dom"/>
</dbReference>
<dbReference type="InterPro" id="IPR051586">
    <property type="entry name" value="PKC-binding_NELL"/>
</dbReference>
<dbReference type="InterPro" id="IPR000152">
    <property type="entry name" value="EGF-type_Asp/Asn_hydroxyl_site"/>
</dbReference>
<sequence length="108" mass="11847">ASCRGEANVIMAVTHDTDECSEKSKNKCDMNANCTNTPGSYNCLCHTGFLGNGKSCRGDDNKQQRCPGDTTMNYRLKTQNCFNIPGSYNCSCSTGYRGWKLICTGNQH</sequence>